<gene>
    <name evidence="2" type="ORF">GCM10023322_03360</name>
</gene>
<dbReference type="Pfam" id="PF10724">
    <property type="entry name" value="DUF2516"/>
    <property type="match status" value="1"/>
</dbReference>
<proteinExistence type="predicted"/>
<protein>
    <submittedName>
        <fullName evidence="2">DUF2516 family protein</fullName>
    </submittedName>
</protein>
<keyword evidence="1" id="KW-0812">Transmembrane</keyword>
<dbReference type="RefSeq" id="WP_345625341.1">
    <property type="nucleotide sequence ID" value="NZ_BAABJQ010000001.1"/>
</dbReference>
<keyword evidence="1" id="KW-0472">Membrane</keyword>
<keyword evidence="3" id="KW-1185">Reference proteome</keyword>
<feature type="transmembrane region" description="Helical" evidence="1">
    <location>
        <begin position="50"/>
        <end position="69"/>
    </location>
</feature>
<evidence type="ECO:0000313" key="3">
    <source>
        <dbReference type="Proteomes" id="UP001501570"/>
    </source>
</evidence>
<dbReference type="Proteomes" id="UP001501570">
    <property type="component" value="Unassembled WGS sequence"/>
</dbReference>
<organism evidence="2 3">
    <name type="scientific">Rugosimonospora acidiphila</name>
    <dbReference type="NCBI Taxonomy" id="556531"/>
    <lineage>
        <taxon>Bacteria</taxon>
        <taxon>Bacillati</taxon>
        <taxon>Actinomycetota</taxon>
        <taxon>Actinomycetes</taxon>
        <taxon>Micromonosporales</taxon>
        <taxon>Micromonosporaceae</taxon>
        <taxon>Rugosimonospora</taxon>
    </lineage>
</organism>
<dbReference type="InterPro" id="IPR019662">
    <property type="entry name" value="DUF2516"/>
</dbReference>
<evidence type="ECO:0000313" key="2">
    <source>
        <dbReference type="EMBL" id="GAA5177792.1"/>
    </source>
</evidence>
<reference evidence="3" key="1">
    <citation type="journal article" date="2019" name="Int. J. Syst. Evol. Microbiol.">
        <title>The Global Catalogue of Microorganisms (GCM) 10K type strain sequencing project: providing services to taxonomists for standard genome sequencing and annotation.</title>
        <authorList>
            <consortium name="The Broad Institute Genomics Platform"/>
            <consortium name="The Broad Institute Genome Sequencing Center for Infectious Disease"/>
            <person name="Wu L."/>
            <person name="Ma J."/>
        </authorList>
    </citation>
    <scope>NUCLEOTIDE SEQUENCE [LARGE SCALE GENOMIC DNA]</scope>
    <source>
        <strain evidence="3">JCM 18304</strain>
    </source>
</reference>
<accession>A0ABP9RHC6</accession>
<evidence type="ECO:0000256" key="1">
    <source>
        <dbReference type="SAM" id="Phobius"/>
    </source>
</evidence>
<feature type="transmembrane region" description="Helical" evidence="1">
    <location>
        <begin position="17"/>
        <end position="38"/>
    </location>
</feature>
<dbReference type="EMBL" id="BAABJQ010000001">
    <property type="protein sequence ID" value="GAA5177792.1"/>
    <property type="molecule type" value="Genomic_DNA"/>
</dbReference>
<sequence>MVIAAAPLFYSTVTADVTYALTVVSLIVELFAFVNCLTQRTDAFLVVGRIPKGGWLAMTGGAVLVTLLFGSVRNFLGLIAVTVSLVYVLDLRPALRDAVDGQGSW</sequence>
<name>A0ABP9RHC6_9ACTN</name>
<comment type="caution">
    <text evidence="2">The sequence shown here is derived from an EMBL/GenBank/DDBJ whole genome shotgun (WGS) entry which is preliminary data.</text>
</comment>
<keyword evidence="1" id="KW-1133">Transmembrane helix</keyword>